<dbReference type="InterPro" id="IPR015158">
    <property type="entry name" value="Bud22_dom"/>
</dbReference>
<feature type="compositionally biased region" description="Gly residues" evidence="5">
    <location>
        <begin position="567"/>
        <end position="577"/>
    </location>
</feature>
<keyword evidence="8" id="KW-1185">Reference proteome</keyword>
<feature type="region of interest" description="Disordered" evidence="5">
    <location>
        <begin position="466"/>
        <end position="643"/>
    </location>
</feature>
<feature type="region of interest" description="Disordered" evidence="5">
    <location>
        <begin position="310"/>
        <end position="357"/>
    </location>
</feature>
<sequence length="643" mass="72007">MMEEHEDDAGKEEEKRSLDNALKASIDLVALNNKVVCMRGTVKKAKIYTIRKLKNRLRLLKERKGNSEELAKDQRRLKRFREEIHVIRHLKKDIISKYALGCTDTVHGLCNNENDVAIEIRALTRLAEHKLMQMSIKKFRDEHEDWKSLAAFLLTKQSGRRFKKNQGPTPIEKMITNVKTGQLMVKTYLQDKLERNVDIPKDKNIRKKKNSVEEDTMSGSESDNSNSNIVDAASVVTDHNIKSSKTPRKSPLKSKSTEAKFKESSLNVKMKKAASKKIEVVNFNSKELDDSECVPNLMDDSQKQRDLVAQLRGISDEESNSESEMEDSEEDTSEQEGEGSDEPGSSGVISPRKQNMGKVCGEMVVKKLDLDDDVVDESFMTGQKVEIFSDEKSLTKKSKRKKASDSFFVRSESSDEDEGTESEEDEENDDEESNNFSNELDEPLGNPASKGKTALRSTFMFALSDSKNKSKSYGGRGKKWEGPDRGGRSGGRDESGGYKGGGKVLHGNYRGGMRGSYDDRNTGHGNFDRSQGRGGFDGYKERGNFDGNRGRGSFDGNRGRGSFDGNRGYGKFAGGRGQNFDRQGGHDWKSDQKGFSSKYDASQSVPDKSADVGQIHPSWQASKKRKEQSGIQSFQGKKIKFDD</sequence>
<comment type="function">
    <text evidence="3">May be involved in regulating transcriptional activation of cardiac genes during the aging process. May play a role in biosynthesis and/or processing of SLC2A4 in adipose cells.</text>
</comment>
<proteinExistence type="predicted"/>
<keyword evidence="2" id="KW-0175">Coiled coil</keyword>
<dbReference type="EMBL" id="NEDP02004063">
    <property type="protein sequence ID" value="OWF46894.1"/>
    <property type="molecule type" value="Genomic_DNA"/>
</dbReference>
<evidence type="ECO:0000256" key="5">
    <source>
        <dbReference type="SAM" id="MobiDB-lite"/>
    </source>
</evidence>
<evidence type="ECO:0000313" key="8">
    <source>
        <dbReference type="Proteomes" id="UP000242188"/>
    </source>
</evidence>
<feature type="compositionally biased region" description="Basic and acidic residues" evidence="5">
    <location>
        <begin position="583"/>
        <end position="592"/>
    </location>
</feature>
<gene>
    <name evidence="7" type="ORF">KP79_PYT14966</name>
</gene>
<evidence type="ECO:0000313" key="7">
    <source>
        <dbReference type="EMBL" id="OWF46894.1"/>
    </source>
</evidence>
<feature type="compositionally biased region" description="Gly residues" evidence="5">
    <location>
        <begin position="497"/>
        <end position="514"/>
    </location>
</feature>
<feature type="compositionally biased region" description="Acidic residues" evidence="5">
    <location>
        <begin position="316"/>
        <end position="341"/>
    </location>
</feature>
<dbReference type="OrthoDB" id="3364872at2759"/>
<dbReference type="GO" id="GO:0030490">
    <property type="term" value="P:maturation of SSU-rRNA"/>
    <property type="evidence" value="ECO:0007669"/>
    <property type="project" value="TreeGrafter"/>
</dbReference>
<feature type="compositionally biased region" description="Acidic residues" evidence="5">
    <location>
        <begin position="414"/>
        <end position="433"/>
    </location>
</feature>
<feature type="compositionally biased region" description="Basic and acidic residues" evidence="5">
    <location>
        <begin position="478"/>
        <end position="496"/>
    </location>
</feature>
<dbReference type="STRING" id="6573.A0A210QDQ8"/>
<evidence type="ECO:0000256" key="4">
    <source>
        <dbReference type="ARBA" id="ARBA00033254"/>
    </source>
</evidence>
<dbReference type="AlphaFoldDB" id="A0A210QDQ8"/>
<evidence type="ECO:0000256" key="1">
    <source>
        <dbReference type="ARBA" id="ARBA00013459"/>
    </source>
</evidence>
<feature type="domain" description="Bud22" evidence="6">
    <location>
        <begin position="568"/>
        <end position="642"/>
    </location>
</feature>
<dbReference type="Proteomes" id="UP000242188">
    <property type="component" value="Unassembled WGS sequence"/>
</dbReference>
<protein>
    <recommendedName>
        <fullName evidence="1">Serum response factor-binding protein 1</fullName>
    </recommendedName>
    <alternativeName>
        <fullName evidence="4">SRF-dependent transcription regulation-associated protein</fullName>
    </alternativeName>
</protein>
<comment type="caution">
    <text evidence="7">The sequence shown here is derived from an EMBL/GenBank/DDBJ whole genome shotgun (WGS) entry which is preliminary data.</text>
</comment>
<dbReference type="PANTHER" id="PTHR23325">
    <property type="entry name" value="SERUM RESPONSE FACTOR-BINDING"/>
    <property type="match status" value="1"/>
</dbReference>
<feature type="compositionally biased region" description="Basic and acidic residues" evidence="5">
    <location>
        <begin position="516"/>
        <end position="531"/>
    </location>
</feature>
<dbReference type="PANTHER" id="PTHR23325:SF1">
    <property type="entry name" value="SERUM RESPONSE FACTOR-BINDING PROTEIN 1"/>
    <property type="match status" value="1"/>
</dbReference>
<organism evidence="7 8">
    <name type="scientific">Mizuhopecten yessoensis</name>
    <name type="common">Japanese scallop</name>
    <name type="synonym">Patinopecten yessoensis</name>
    <dbReference type="NCBI Taxonomy" id="6573"/>
    <lineage>
        <taxon>Eukaryota</taxon>
        <taxon>Metazoa</taxon>
        <taxon>Spiralia</taxon>
        <taxon>Lophotrochozoa</taxon>
        <taxon>Mollusca</taxon>
        <taxon>Bivalvia</taxon>
        <taxon>Autobranchia</taxon>
        <taxon>Pteriomorphia</taxon>
        <taxon>Pectinida</taxon>
        <taxon>Pectinoidea</taxon>
        <taxon>Pectinidae</taxon>
        <taxon>Mizuhopecten</taxon>
    </lineage>
</organism>
<evidence type="ECO:0000256" key="2">
    <source>
        <dbReference type="ARBA" id="ARBA00023054"/>
    </source>
</evidence>
<feature type="compositionally biased region" description="Polar residues" evidence="5">
    <location>
        <begin position="217"/>
        <end position="229"/>
    </location>
</feature>
<feature type="region of interest" description="Disordered" evidence="5">
    <location>
        <begin position="200"/>
        <end position="268"/>
    </location>
</feature>
<feature type="compositionally biased region" description="Polar residues" evidence="5">
    <location>
        <begin position="593"/>
        <end position="606"/>
    </location>
</feature>
<accession>A0A210QDQ8</accession>
<feature type="region of interest" description="Disordered" evidence="5">
    <location>
        <begin position="378"/>
        <end position="453"/>
    </location>
</feature>
<dbReference type="Pfam" id="PF09073">
    <property type="entry name" value="BUD22"/>
    <property type="match status" value="1"/>
</dbReference>
<reference evidence="7 8" key="1">
    <citation type="journal article" date="2017" name="Nat. Ecol. Evol.">
        <title>Scallop genome provides insights into evolution of bilaterian karyotype and development.</title>
        <authorList>
            <person name="Wang S."/>
            <person name="Zhang J."/>
            <person name="Jiao W."/>
            <person name="Li J."/>
            <person name="Xun X."/>
            <person name="Sun Y."/>
            <person name="Guo X."/>
            <person name="Huan P."/>
            <person name="Dong B."/>
            <person name="Zhang L."/>
            <person name="Hu X."/>
            <person name="Sun X."/>
            <person name="Wang J."/>
            <person name="Zhao C."/>
            <person name="Wang Y."/>
            <person name="Wang D."/>
            <person name="Huang X."/>
            <person name="Wang R."/>
            <person name="Lv J."/>
            <person name="Li Y."/>
            <person name="Zhang Z."/>
            <person name="Liu B."/>
            <person name="Lu W."/>
            <person name="Hui Y."/>
            <person name="Liang J."/>
            <person name="Zhou Z."/>
            <person name="Hou R."/>
            <person name="Li X."/>
            <person name="Liu Y."/>
            <person name="Li H."/>
            <person name="Ning X."/>
            <person name="Lin Y."/>
            <person name="Zhao L."/>
            <person name="Xing Q."/>
            <person name="Dou J."/>
            <person name="Li Y."/>
            <person name="Mao J."/>
            <person name="Guo H."/>
            <person name="Dou H."/>
            <person name="Li T."/>
            <person name="Mu C."/>
            <person name="Jiang W."/>
            <person name="Fu Q."/>
            <person name="Fu X."/>
            <person name="Miao Y."/>
            <person name="Liu J."/>
            <person name="Yu Q."/>
            <person name="Li R."/>
            <person name="Liao H."/>
            <person name="Li X."/>
            <person name="Kong Y."/>
            <person name="Jiang Z."/>
            <person name="Chourrout D."/>
            <person name="Li R."/>
            <person name="Bao Z."/>
        </authorList>
    </citation>
    <scope>NUCLEOTIDE SEQUENCE [LARGE SCALE GENOMIC DNA]</scope>
    <source>
        <strain evidence="7 8">PY_sf001</strain>
    </source>
</reference>
<evidence type="ECO:0000256" key="3">
    <source>
        <dbReference type="ARBA" id="ARBA00025646"/>
    </source>
</evidence>
<name>A0A210QDQ8_MIZYE</name>
<dbReference type="InterPro" id="IPR037393">
    <property type="entry name" value="Bud22/SRFB1"/>
</dbReference>
<dbReference type="GO" id="GO:0005634">
    <property type="term" value="C:nucleus"/>
    <property type="evidence" value="ECO:0007669"/>
    <property type="project" value="TreeGrafter"/>
</dbReference>
<evidence type="ECO:0000259" key="6">
    <source>
        <dbReference type="Pfam" id="PF09073"/>
    </source>
</evidence>
<dbReference type="GO" id="GO:0030686">
    <property type="term" value="C:90S preribosome"/>
    <property type="evidence" value="ECO:0007669"/>
    <property type="project" value="TreeGrafter"/>
</dbReference>